<protein>
    <submittedName>
        <fullName evidence="2">Uncharacterized protein</fullName>
    </submittedName>
</protein>
<dbReference type="EMBL" id="JACGWO010000006">
    <property type="protein sequence ID" value="KAK4425900.1"/>
    <property type="molecule type" value="Genomic_DNA"/>
</dbReference>
<dbReference type="AlphaFoldDB" id="A0AAE2CKV3"/>
<keyword evidence="3" id="KW-1185">Reference proteome</keyword>
<gene>
    <name evidence="2" type="ORF">Salat_1784000</name>
</gene>
<feature type="region of interest" description="Disordered" evidence="1">
    <location>
        <begin position="96"/>
        <end position="119"/>
    </location>
</feature>
<proteinExistence type="predicted"/>
<dbReference type="Proteomes" id="UP001293254">
    <property type="component" value="Unassembled WGS sequence"/>
</dbReference>
<feature type="compositionally biased region" description="Pro residues" evidence="1">
    <location>
        <begin position="103"/>
        <end position="113"/>
    </location>
</feature>
<evidence type="ECO:0000256" key="1">
    <source>
        <dbReference type="SAM" id="MobiDB-lite"/>
    </source>
</evidence>
<evidence type="ECO:0000313" key="2">
    <source>
        <dbReference type="EMBL" id="KAK4425900.1"/>
    </source>
</evidence>
<comment type="caution">
    <text evidence="2">The sequence shown here is derived from an EMBL/GenBank/DDBJ whole genome shotgun (WGS) entry which is preliminary data.</text>
</comment>
<reference evidence="2" key="1">
    <citation type="submission" date="2020-06" db="EMBL/GenBank/DDBJ databases">
        <authorList>
            <person name="Li T."/>
            <person name="Hu X."/>
            <person name="Zhang T."/>
            <person name="Song X."/>
            <person name="Zhang H."/>
            <person name="Dai N."/>
            <person name="Sheng W."/>
            <person name="Hou X."/>
            <person name="Wei L."/>
        </authorList>
    </citation>
    <scope>NUCLEOTIDE SEQUENCE</scope>
    <source>
        <strain evidence="2">3651</strain>
        <tissue evidence="2">Leaf</tissue>
    </source>
</reference>
<organism evidence="2 3">
    <name type="scientific">Sesamum alatum</name>
    <dbReference type="NCBI Taxonomy" id="300844"/>
    <lineage>
        <taxon>Eukaryota</taxon>
        <taxon>Viridiplantae</taxon>
        <taxon>Streptophyta</taxon>
        <taxon>Embryophyta</taxon>
        <taxon>Tracheophyta</taxon>
        <taxon>Spermatophyta</taxon>
        <taxon>Magnoliopsida</taxon>
        <taxon>eudicotyledons</taxon>
        <taxon>Gunneridae</taxon>
        <taxon>Pentapetalae</taxon>
        <taxon>asterids</taxon>
        <taxon>lamiids</taxon>
        <taxon>Lamiales</taxon>
        <taxon>Pedaliaceae</taxon>
        <taxon>Sesamum</taxon>
    </lineage>
</organism>
<sequence length="151" mass="16672">MELFAVSFFQLRKTSLTSNSPRTPSPTLQFTLLSQLSNLLSYLEPPPPPPPCPPQGTRLHRPCAHLKECVAAAVVPTSRKALYYALNFSQRRRRRTYLKESSSPPPRPHPHPLPSSLNSPQGAIEAIKAAYGVVLQILDPATPLSTLLKEL</sequence>
<reference evidence="2" key="2">
    <citation type="journal article" date="2024" name="Plant">
        <title>Genomic evolution and insights into agronomic trait innovations of Sesamum species.</title>
        <authorList>
            <person name="Miao H."/>
            <person name="Wang L."/>
            <person name="Qu L."/>
            <person name="Liu H."/>
            <person name="Sun Y."/>
            <person name="Le M."/>
            <person name="Wang Q."/>
            <person name="Wei S."/>
            <person name="Zheng Y."/>
            <person name="Lin W."/>
            <person name="Duan Y."/>
            <person name="Cao H."/>
            <person name="Xiong S."/>
            <person name="Wang X."/>
            <person name="Wei L."/>
            <person name="Li C."/>
            <person name="Ma Q."/>
            <person name="Ju M."/>
            <person name="Zhao R."/>
            <person name="Li G."/>
            <person name="Mu C."/>
            <person name="Tian Q."/>
            <person name="Mei H."/>
            <person name="Zhang T."/>
            <person name="Gao T."/>
            <person name="Zhang H."/>
        </authorList>
    </citation>
    <scope>NUCLEOTIDE SEQUENCE</scope>
    <source>
        <strain evidence="2">3651</strain>
    </source>
</reference>
<evidence type="ECO:0000313" key="3">
    <source>
        <dbReference type="Proteomes" id="UP001293254"/>
    </source>
</evidence>
<name>A0AAE2CKV3_9LAMI</name>
<accession>A0AAE2CKV3</accession>